<dbReference type="InterPro" id="IPR002402">
    <property type="entry name" value="Cyt_P450_E_grp-II"/>
</dbReference>
<dbReference type="GO" id="GO:0008395">
    <property type="term" value="F:steroid hydroxylase activity"/>
    <property type="evidence" value="ECO:0007669"/>
    <property type="project" value="TreeGrafter"/>
</dbReference>
<evidence type="ECO:0000256" key="1">
    <source>
        <dbReference type="ARBA" id="ARBA00001971"/>
    </source>
</evidence>
<dbReference type="GO" id="GO:0016712">
    <property type="term" value="F:oxidoreductase activity, acting on paired donors, with incorporation or reduction of molecular oxygen, reduced flavin or flavoprotein as one donor, and incorporation of one atom of oxygen"/>
    <property type="evidence" value="ECO:0007669"/>
    <property type="project" value="InterPro"/>
</dbReference>
<evidence type="ECO:0000313" key="14">
    <source>
        <dbReference type="Proteomes" id="UP000759131"/>
    </source>
</evidence>
<dbReference type="PANTHER" id="PTHR24302">
    <property type="entry name" value="CYTOCHROME P450 FAMILY 3"/>
    <property type="match status" value="1"/>
</dbReference>
<name>A0A7R9KMM8_9ACAR</name>
<evidence type="ECO:0000313" key="13">
    <source>
        <dbReference type="EMBL" id="CAD7625894.1"/>
    </source>
</evidence>
<comment type="cofactor">
    <cofactor evidence="1">
        <name>heme</name>
        <dbReference type="ChEBI" id="CHEBI:30413"/>
    </cofactor>
</comment>
<protein>
    <recommendedName>
        <fullName evidence="15">Cytochrome P450</fullName>
    </recommendedName>
</protein>
<dbReference type="GO" id="GO:0005506">
    <property type="term" value="F:iron ion binding"/>
    <property type="evidence" value="ECO:0007669"/>
    <property type="project" value="InterPro"/>
</dbReference>
<evidence type="ECO:0008006" key="15">
    <source>
        <dbReference type="Google" id="ProtNLM"/>
    </source>
</evidence>
<keyword evidence="14" id="KW-1185">Reference proteome</keyword>
<dbReference type="Gene3D" id="1.10.630.10">
    <property type="entry name" value="Cytochrome P450"/>
    <property type="match status" value="1"/>
</dbReference>
<evidence type="ECO:0000256" key="8">
    <source>
        <dbReference type="ARBA" id="ARBA00022848"/>
    </source>
</evidence>
<dbReference type="PRINTS" id="PR01689">
    <property type="entry name" value="EP450IICYP3A"/>
</dbReference>
<dbReference type="InterPro" id="IPR036396">
    <property type="entry name" value="Cyt_P450_sf"/>
</dbReference>
<dbReference type="GO" id="GO:0020037">
    <property type="term" value="F:heme binding"/>
    <property type="evidence" value="ECO:0007669"/>
    <property type="project" value="InterPro"/>
</dbReference>
<keyword evidence="12" id="KW-0472">Membrane</keyword>
<comment type="subcellular location">
    <subcellularLocation>
        <location evidence="3">Endoplasmic reticulum membrane</location>
    </subcellularLocation>
    <subcellularLocation>
        <location evidence="2">Microsome membrane</location>
    </subcellularLocation>
</comment>
<evidence type="ECO:0000256" key="5">
    <source>
        <dbReference type="ARBA" id="ARBA00022617"/>
    </source>
</evidence>
<dbReference type="PRINTS" id="PR00464">
    <property type="entry name" value="EP450II"/>
</dbReference>
<dbReference type="AlphaFoldDB" id="A0A7R9KMM8"/>
<dbReference type="InterPro" id="IPR050705">
    <property type="entry name" value="Cytochrome_P450_3A"/>
</dbReference>
<accession>A0A7R9KMM8</accession>
<keyword evidence="5" id="KW-0349">Heme</keyword>
<evidence type="ECO:0000256" key="7">
    <source>
        <dbReference type="ARBA" id="ARBA00022824"/>
    </source>
</evidence>
<keyword evidence="6" id="KW-0479">Metal-binding</keyword>
<evidence type="ECO:0000256" key="11">
    <source>
        <dbReference type="ARBA" id="ARBA00023033"/>
    </source>
</evidence>
<dbReference type="Pfam" id="PF00067">
    <property type="entry name" value="p450"/>
    <property type="match status" value="1"/>
</dbReference>
<evidence type="ECO:0000256" key="10">
    <source>
        <dbReference type="ARBA" id="ARBA00023004"/>
    </source>
</evidence>
<keyword evidence="9" id="KW-0560">Oxidoreductase</keyword>
<dbReference type="EMBL" id="OC857986">
    <property type="protein sequence ID" value="CAD7625894.1"/>
    <property type="molecule type" value="Genomic_DNA"/>
</dbReference>
<dbReference type="Proteomes" id="UP000759131">
    <property type="component" value="Unassembled WGS sequence"/>
</dbReference>
<keyword evidence="8" id="KW-0492">Microsome</keyword>
<evidence type="ECO:0000256" key="12">
    <source>
        <dbReference type="ARBA" id="ARBA00023136"/>
    </source>
</evidence>
<keyword evidence="10" id="KW-0408">Iron</keyword>
<evidence type="ECO:0000256" key="4">
    <source>
        <dbReference type="ARBA" id="ARBA00010617"/>
    </source>
</evidence>
<evidence type="ECO:0000256" key="3">
    <source>
        <dbReference type="ARBA" id="ARBA00004586"/>
    </source>
</evidence>
<comment type="similarity">
    <text evidence="4">Belongs to the cytochrome P450 family.</text>
</comment>
<organism evidence="13">
    <name type="scientific">Medioppia subpectinata</name>
    <dbReference type="NCBI Taxonomy" id="1979941"/>
    <lineage>
        <taxon>Eukaryota</taxon>
        <taxon>Metazoa</taxon>
        <taxon>Ecdysozoa</taxon>
        <taxon>Arthropoda</taxon>
        <taxon>Chelicerata</taxon>
        <taxon>Arachnida</taxon>
        <taxon>Acari</taxon>
        <taxon>Acariformes</taxon>
        <taxon>Sarcoptiformes</taxon>
        <taxon>Oribatida</taxon>
        <taxon>Brachypylina</taxon>
        <taxon>Oppioidea</taxon>
        <taxon>Oppiidae</taxon>
        <taxon>Medioppia</taxon>
    </lineage>
</organism>
<dbReference type="OrthoDB" id="6502243at2759"/>
<reference evidence="13" key="1">
    <citation type="submission" date="2020-11" db="EMBL/GenBank/DDBJ databases">
        <authorList>
            <person name="Tran Van P."/>
        </authorList>
    </citation>
    <scope>NUCLEOTIDE SEQUENCE</scope>
</reference>
<dbReference type="SUPFAM" id="SSF48264">
    <property type="entry name" value="Cytochrome P450"/>
    <property type="match status" value="1"/>
</dbReference>
<dbReference type="InterPro" id="IPR008072">
    <property type="entry name" value="Cyt_P450_E_CYP3A"/>
</dbReference>
<keyword evidence="11" id="KW-0503">Monooxygenase</keyword>
<dbReference type="EMBL" id="CAJPIZ010003411">
    <property type="protein sequence ID" value="CAG2106324.1"/>
    <property type="molecule type" value="Genomic_DNA"/>
</dbReference>
<proteinExistence type="inferred from homology"/>
<feature type="non-terminal residue" evidence="13">
    <location>
        <position position="1"/>
    </location>
</feature>
<evidence type="ECO:0000256" key="9">
    <source>
        <dbReference type="ARBA" id="ARBA00023002"/>
    </source>
</evidence>
<gene>
    <name evidence="13" type="ORF">OSB1V03_LOCUS6327</name>
</gene>
<evidence type="ECO:0000256" key="2">
    <source>
        <dbReference type="ARBA" id="ARBA00004524"/>
    </source>
</evidence>
<keyword evidence="7" id="KW-0256">Endoplasmic reticulum</keyword>
<dbReference type="PANTHER" id="PTHR24302:SF15">
    <property type="entry name" value="FATTY-ACID PEROXYGENASE"/>
    <property type="match status" value="1"/>
</dbReference>
<dbReference type="InterPro" id="IPR001128">
    <property type="entry name" value="Cyt_P450"/>
</dbReference>
<sequence>MGGQQSAPIPATHTLGKIYLKHRFTYWARHGVKGPNYVSVRALRQKFVDISSEKSRKYGRLYGSYMFTNKWLTINEPELIRDIAVKDFHTFPNKYDMNYGKTYITSSLFLMKGDHNWRRVRSVVTPAFTTGKLISMMASIEGIADQFVVTLNTFAKNGETIDMCKYFSAFAMDVISACAYGINVESINNPNHPIVVNAKKILSVNSNLNYAVSALLPPIARLLRLEPFNTNAIKFFDSLVKDIVNERKISTNEGKKRLDFIQLMIDSERHDRNFDSNNKNKKVIQNSAENSNKKTIKSLSDTELTAQGFTFFIAGYDTTSASLSHVVYYLSQNKDKQQILREELNALDTD</sequence>
<evidence type="ECO:0000256" key="6">
    <source>
        <dbReference type="ARBA" id="ARBA00022723"/>
    </source>
</evidence>
<dbReference type="GO" id="GO:0005789">
    <property type="term" value="C:endoplasmic reticulum membrane"/>
    <property type="evidence" value="ECO:0007669"/>
    <property type="project" value="UniProtKB-SubCell"/>
</dbReference>